<dbReference type="GO" id="GO:1990961">
    <property type="term" value="P:xenobiotic detoxification by transmembrane export across the plasma membrane"/>
    <property type="evidence" value="ECO:0007669"/>
    <property type="project" value="InterPro"/>
</dbReference>
<reference evidence="8" key="1">
    <citation type="journal article" date="2007" name="Nature">
        <title>The grapevine genome sequence suggests ancestral hexaploidization in major angiosperm phyla.</title>
        <authorList>
            <consortium name="The French-Italian Public Consortium for Grapevine Genome Characterization."/>
            <person name="Jaillon O."/>
            <person name="Aury J.-M."/>
            <person name="Noel B."/>
            <person name="Policriti A."/>
            <person name="Clepet C."/>
            <person name="Casagrande A."/>
            <person name="Choisne N."/>
            <person name="Aubourg S."/>
            <person name="Vitulo N."/>
            <person name="Jubin C."/>
            <person name="Vezzi A."/>
            <person name="Legeai F."/>
            <person name="Hugueney P."/>
            <person name="Dasilva C."/>
            <person name="Horner D."/>
            <person name="Mica E."/>
            <person name="Jublot D."/>
            <person name="Poulain J."/>
            <person name="Bruyere C."/>
            <person name="Billault A."/>
            <person name="Segurens B."/>
            <person name="Gouyvenoux M."/>
            <person name="Ugarte E."/>
            <person name="Cattonaro F."/>
            <person name="Anthouard V."/>
            <person name="Vico V."/>
            <person name="Del Fabbro C."/>
            <person name="Alaux M."/>
            <person name="Di Gaspero G."/>
            <person name="Dumas V."/>
            <person name="Felice N."/>
            <person name="Paillard S."/>
            <person name="Juman I."/>
            <person name="Moroldo M."/>
            <person name="Scalabrin S."/>
            <person name="Canaguier A."/>
            <person name="Le Clainche I."/>
            <person name="Malacrida G."/>
            <person name="Durand E."/>
            <person name="Pesole G."/>
            <person name="Laucou V."/>
            <person name="Chatelet P."/>
            <person name="Merdinoglu D."/>
            <person name="Delledonne M."/>
            <person name="Pezzotti M."/>
            <person name="Lecharny A."/>
            <person name="Scarpelli C."/>
            <person name="Artiguenave F."/>
            <person name="Pe M.E."/>
            <person name="Valle G."/>
            <person name="Morgante M."/>
            <person name="Caboche M."/>
            <person name="Adam-Blondon A.-F."/>
            <person name="Weissenbach J."/>
            <person name="Quetier F."/>
            <person name="Wincker P."/>
        </authorList>
    </citation>
    <scope>NUCLEOTIDE SEQUENCE [LARGE SCALE GENOMIC DNA]</scope>
    <source>
        <strain evidence="8">cv. Pinot noir / PN40024</strain>
    </source>
</reference>
<dbReference type="AlphaFoldDB" id="F6HMW6"/>
<keyword evidence="8" id="KW-1185">Reference proteome</keyword>
<dbReference type="GO" id="GO:0016020">
    <property type="term" value="C:membrane"/>
    <property type="evidence" value="ECO:0000318"/>
    <property type="project" value="GO_Central"/>
</dbReference>
<dbReference type="EMBL" id="FN595995">
    <property type="protein sequence ID" value="CCB55991.1"/>
    <property type="molecule type" value="Genomic_DNA"/>
</dbReference>
<dbReference type="ExpressionAtlas" id="F6HMW6">
    <property type="expression patterns" value="baseline"/>
</dbReference>
<gene>
    <name evidence="7" type="ordered locus">VIT_08s0056g01080</name>
</gene>
<dbReference type="HOGENOM" id="CLU_012893_1_4_1"/>
<dbReference type="Proteomes" id="UP000009183">
    <property type="component" value="Chromosome 8"/>
</dbReference>
<evidence type="ECO:0000256" key="5">
    <source>
        <dbReference type="ARBA" id="ARBA00023136"/>
    </source>
</evidence>
<dbReference type="SMR" id="F6HMW6"/>
<feature type="transmembrane region" description="Helical" evidence="6">
    <location>
        <begin position="172"/>
        <end position="196"/>
    </location>
</feature>
<comment type="subcellular location">
    <subcellularLocation>
        <location evidence="1">Membrane</location>
        <topology evidence="1">Multi-pass membrane protein</topology>
    </subcellularLocation>
</comment>
<dbReference type="Pfam" id="PF01554">
    <property type="entry name" value="MatE"/>
    <property type="match status" value="2"/>
</dbReference>
<dbReference type="GO" id="GO:0015297">
    <property type="term" value="F:antiporter activity"/>
    <property type="evidence" value="ECO:0007669"/>
    <property type="project" value="InterPro"/>
</dbReference>
<keyword evidence="3 6" id="KW-0812">Transmembrane</keyword>
<keyword evidence="4 6" id="KW-1133">Transmembrane helix</keyword>
<feature type="transmembrane region" description="Helical" evidence="6">
    <location>
        <begin position="357"/>
        <end position="381"/>
    </location>
</feature>
<dbReference type="GO" id="GO:0022857">
    <property type="term" value="F:transmembrane transporter activity"/>
    <property type="evidence" value="ECO:0000318"/>
    <property type="project" value="GO_Central"/>
</dbReference>
<feature type="transmembrane region" description="Helical" evidence="6">
    <location>
        <begin position="63"/>
        <end position="85"/>
    </location>
</feature>
<feature type="transmembrane region" description="Helical" evidence="6">
    <location>
        <begin position="283"/>
        <end position="307"/>
    </location>
</feature>
<feature type="transmembrane region" description="Helical" evidence="6">
    <location>
        <begin position="401"/>
        <end position="423"/>
    </location>
</feature>
<feature type="transmembrane region" description="Helical" evidence="6">
    <location>
        <begin position="430"/>
        <end position="454"/>
    </location>
</feature>
<proteinExistence type="inferred from homology"/>
<evidence type="ECO:0000256" key="3">
    <source>
        <dbReference type="ARBA" id="ARBA00022692"/>
    </source>
</evidence>
<dbReference type="InterPro" id="IPR002528">
    <property type="entry name" value="MATE_fam"/>
</dbReference>
<evidence type="ECO:0000256" key="6">
    <source>
        <dbReference type="RuleBase" id="RU004914"/>
    </source>
</evidence>
<evidence type="ECO:0000256" key="1">
    <source>
        <dbReference type="ARBA" id="ARBA00004141"/>
    </source>
</evidence>
<evidence type="ECO:0000256" key="2">
    <source>
        <dbReference type="ARBA" id="ARBA00010199"/>
    </source>
</evidence>
<dbReference type="GO" id="GO:0042910">
    <property type="term" value="F:xenobiotic transmembrane transporter activity"/>
    <property type="evidence" value="ECO:0007669"/>
    <property type="project" value="InterPro"/>
</dbReference>
<name>F6HMW6_VITVI</name>
<evidence type="ECO:0000313" key="7">
    <source>
        <dbReference type="EMBL" id="CCB55991.1"/>
    </source>
</evidence>
<feature type="transmembrane region" description="Helical" evidence="6">
    <location>
        <begin position="241"/>
        <end position="262"/>
    </location>
</feature>
<dbReference type="InterPro" id="IPR045069">
    <property type="entry name" value="MATE_euk"/>
</dbReference>
<evidence type="ECO:0000256" key="4">
    <source>
        <dbReference type="ARBA" id="ARBA00022989"/>
    </source>
</evidence>
<evidence type="ECO:0000313" key="8">
    <source>
        <dbReference type="Proteomes" id="UP000009183"/>
    </source>
</evidence>
<comment type="similarity">
    <text evidence="2 6">Belongs to the multi antimicrobial extrusion (MATE) (TC 2.A.66.1) family.</text>
</comment>
<organism evidence="7 8">
    <name type="scientific">Vitis vinifera</name>
    <name type="common">Grape</name>
    <dbReference type="NCBI Taxonomy" id="29760"/>
    <lineage>
        <taxon>Eukaryota</taxon>
        <taxon>Viridiplantae</taxon>
        <taxon>Streptophyta</taxon>
        <taxon>Embryophyta</taxon>
        <taxon>Tracheophyta</taxon>
        <taxon>Spermatophyta</taxon>
        <taxon>Magnoliopsida</taxon>
        <taxon>eudicotyledons</taxon>
        <taxon>Gunneridae</taxon>
        <taxon>Pentapetalae</taxon>
        <taxon>rosids</taxon>
        <taxon>Vitales</taxon>
        <taxon>Vitaceae</taxon>
        <taxon>Viteae</taxon>
        <taxon>Vitis</taxon>
    </lineage>
</organism>
<dbReference type="eggNOG" id="KOG1347">
    <property type="taxonomic scope" value="Eukaryota"/>
</dbReference>
<keyword evidence="5 6" id="KW-0472">Membrane</keyword>
<feature type="transmembrane region" description="Helical" evidence="6">
    <location>
        <begin position="460"/>
        <end position="481"/>
    </location>
</feature>
<dbReference type="NCBIfam" id="TIGR00797">
    <property type="entry name" value="matE"/>
    <property type="match status" value="1"/>
</dbReference>
<accession>F6HMW6</accession>
<dbReference type="PANTHER" id="PTHR11206">
    <property type="entry name" value="MULTIDRUG RESISTANCE PROTEIN"/>
    <property type="match status" value="1"/>
</dbReference>
<feature type="transmembrane region" description="Helical" evidence="6">
    <location>
        <begin position="142"/>
        <end position="166"/>
    </location>
</feature>
<dbReference type="InParanoid" id="F6HMW6"/>
<feature type="transmembrane region" description="Helical" evidence="6">
    <location>
        <begin position="313"/>
        <end position="336"/>
    </location>
</feature>
<protein>
    <recommendedName>
        <fullName evidence="6">Protein DETOXIFICATION</fullName>
    </recommendedName>
    <alternativeName>
        <fullName evidence="6">Multidrug and toxic compound extrusion protein</fullName>
    </alternativeName>
</protein>
<feature type="transmembrane region" description="Helical" evidence="6">
    <location>
        <begin position="208"/>
        <end position="229"/>
    </location>
</feature>
<dbReference type="PaxDb" id="29760-VIT_08s0056g01080.t01"/>
<dbReference type="CDD" id="cd13132">
    <property type="entry name" value="MATE_eukaryotic"/>
    <property type="match status" value="1"/>
</dbReference>
<dbReference type="OrthoDB" id="2126698at2759"/>
<sequence length="513" mass="56571">MKESNMKKLTLQLLVTIIYIVKSGKKKGIMDNNMEERLLGSETEGPTDLKWRIWEESKKAWRITFPAMLSRITAFGMLVVTQAFIGHISQLDLSAFALTQTILVRFCNGILVGMSSATETLCGQAFGAKQYHMMGIYLQRSWLVDVTMATIMAPLFIFATSIFKLLGQEDDIAIAVRSFSLWFLPFLYYLVFSMTLQMFLQAQLKNMIVAWVSAASFVLHVLLSWLFVIKLNLGIPGAMSALTISSWSMVIGESVYVFGGWCPKTWRGLSSAAFTDILPVIKLSVSSGFMLCLELWYNAVVLLVAGYLKDASIAISAFSICININTWELMLCLGFVGASCVRVANELGRGNAKAAIFSIKVILCNSILIGVIFWVLCLVFGHDIAYLFTSDEEVITMVSSLSVLLSFSILLNSVQPVLIGVAIGAGWQGAVGIVNVGCYYVVGIPIGALLAYVADLSVRGMWIGVLCGIGMQTLVLTIMTWRTNWDEQVKKTSDHLNKWLLESSESNQNSPQA</sequence>